<keyword evidence="3" id="KW-0378">Hydrolase</keyword>
<reference evidence="3 4" key="1">
    <citation type="submission" date="2024-02" db="EMBL/GenBank/DDBJ databases">
        <title>Bacterial strain from lacustrine sediment.</title>
        <authorList>
            <person name="Petit C."/>
            <person name="Fadhlaoui K."/>
        </authorList>
    </citation>
    <scope>NUCLEOTIDE SEQUENCE [LARGE SCALE GENOMIC DNA]</scope>
    <source>
        <strain evidence="3 4">IPX-CK</strain>
    </source>
</reference>
<evidence type="ECO:0000313" key="4">
    <source>
        <dbReference type="Proteomes" id="UP001451571"/>
    </source>
</evidence>
<dbReference type="PANTHER" id="PTHR36435:SF1">
    <property type="entry name" value="CAAX AMINO TERMINAL PROTEASE FAMILY PROTEIN"/>
    <property type="match status" value="1"/>
</dbReference>
<feature type="transmembrane region" description="Helical" evidence="1">
    <location>
        <begin position="15"/>
        <end position="37"/>
    </location>
</feature>
<gene>
    <name evidence="3" type="ORF">V6984_17500</name>
</gene>
<organism evidence="3 4">
    <name type="scientific">Kineothrix sedimenti</name>
    <dbReference type="NCBI Taxonomy" id="3123317"/>
    <lineage>
        <taxon>Bacteria</taxon>
        <taxon>Bacillati</taxon>
        <taxon>Bacillota</taxon>
        <taxon>Clostridia</taxon>
        <taxon>Lachnospirales</taxon>
        <taxon>Lachnospiraceae</taxon>
        <taxon>Kineothrix</taxon>
    </lineage>
</organism>
<feature type="transmembrane region" description="Helical" evidence="1">
    <location>
        <begin position="122"/>
        <end position="146"/>
    </location>
</feature>
<sequence length="295" mass="32291">MTPQPESSLKKTWNILMPFVVYFIAHDLAQVLLAFLMNMSLGLGGSYAKYILAHPQTINAVLNALSLLIGMAFVWPMAKTEFRLAKLLRKSPGKNASQAALQTTSKAKFRALNQATSGTSAFISYILLAIFAITLAMGTNILLLLTGIAGRSAAYQDIASRQFGVAFAAGIVIYGILSPLAEEIVFRGLIYNRMKRYFNSVLSIVVCGILFGSYHGNLVQGIYGCILGIAITFSYELFGNFAAPVLFHSLANLSVFMTAYSSQGLTGMATMLNCFIFLTISFISLFLMWKQKKYI</sequence>
<feature type="transmembrane region" description="Helical" evidence="1">
    <location>
        <begin position="197"/>
        <end position="214"/>
    </location>
</feature>
<feature type="transmembrane region" description="Helical" evidence="1">
    <location>
        <begin position="158"/>
        <end position="177"/>
    </location>
</feature>
<dbReference type="PANTHER" id="PTHR36435">
    <property type="entry name" value="SLR1288 PROTEIN"/>
    <property type="match status" value="1"/>
</dbReference>
<dbReference type="InterPro" id="IPR052710">
    <property type="entry name" value="CAAX_protease"/>
</dbReference>
<feature type="transmembrane region" description="Helical" evidence="1">
    <location>
        <begin position="58"/>
        <end position="78"/>
    </location>
</feature>
<proteinExistence type="predicted"/>
<feature type="domain" description="CAAX prenyl protease 2/Lysostaphin resistance protein A-like" evidence="2">
    <location>
        <begin position="167"/>
        <end position="253"/>
    </location>
</feature>
<accession>A0ABZ3EUV0</accession>
<name>A0ABZ3EUV0_9FIRM</name>
<dbReference type="InterPro" id="IPR003675">
    <property type="entry name" value="Rce1/LyrA-like_dom"/>
</dbReference>
<protein>
    <submittedName>
        <fullName evidence="3">CPBP family intramembrane glutamic endopeptidase</fullName>
        <ecNumber evidence="3">3.4.-.-</ecNumber>
    </submittedName>
</protein>
<keyword evidence="1" id="KW-0812">Transmembrane</keyword>
<keyword evidence="1" id="KW-1133">Transmembrane helix</keyword>
<feature type="transmembrane region" description="Helical" evidence="1">
    <location>
        <begin position="267"/>
        <end position="289"/>
    </location>
</feature>
<feature type="transmembrane region" description="Helical" evidence="1">
    <location>
        <begin position="221"/>
        <end position="247"/>
    </location>
</feature>
<evidence type="ECO:0000313" key="3">
    <source>
        <dbReference type="EMBL" id="XAH73280.1"/>
    </source>
</evidence>
<dbReference type="EMBL" id="CP146256">
    <property type="protein sequence ID" value="XAH73280.1"/>
    <property type="molecule type" value="Genomic_DNA"/>
</dbReference>
<dbReference type="RefSeq" id="WP_342756888.1">
    <property type="nucleotide sequence ID" value="NZ_CP146256.1"/>
</dbReference>
<evidence type="ECO:0000256" key="1">
    <source>
        <dbReference type="SAM" id="Phobius"/>
    </source>
</evidence>
<dbReference type="Proteomes" id="UP001451571">
    <property type="component" value="Chromosome"/>
</dbReference>
<dbReference type="GO" id="GO:0016787">
    <property type="term" value="F:hydrolase activity"/>
    <property type="evidence" value="ECO:0007669"/>
    <property type="project" value="UniProtKB-KW"/>
</dbReference>
<keyword evidence="1" id="KW-0472">Membrane</keyword>
<evidence type="ECO:0000259" key="2">
    <source>
        <dbReference type="Pfam" id="PF02517"/>
    </source>
</evidence>
<keyword evidence="4" id="KW-1185">Reference proteome</keyword>
<dbReference type="Pfam" id="PF02517">
    <property type="entry name" value="Rce1-like"/>
    <property type="match status" value="1"/>
</dbReference>
<dbReference type="EC" id="3.4.-.-" evidence="3"/>